<sequence length="545" mass="60207">MSTYDLLIVNGTIVTASDVYPADIAIKDGKVVLIGSALDPTLAKEVIDAEGAYVTPGGIDAHVHVDEPLKLLGPVADTMEEATRSAVAGGTTTVITFATQDKSITGPAALSDSVKANVDLYETQKLYCDYALHLILFHIEKPSTQGSRLLDLQLANVYSTYGVSSVKIFMTYPGLQISDYDILTTMQATRKNGFTTMIHAENGDMVKWMIEQLEEQNLTSPYFHGISRPTVVEGEATNRAIVLAKMMDTPILFVHVSSPEAIDTIRSAQTKGLKVFAETCPQYALLSDIETKCHHELEQQNGCSNACSNAKGHEPNVKLNPDEFDDDFIGAKTICSPPIRPDHCRESVWKAMNNGTFTIVGSDHCAYKYYDKTSGKLDAFKGDKNGEFKYIPNGMPGVCTRMPLLFDYGVMQGNLANMMKFVELQCTNPAKVYGLYPKKGSVLPGVSDADLVVWYPSSNEYEKKPKVVTNKLLVHGCDYTPFEGYQIGNWPRFTIVKGKIVYREGELIEENAKGSYVKREKSKLCTPNNEWVTELRPSYQKEANN</sequence>
<comment type="cofactor">
    <cofactor evidence="1">
        <name>Zn(2+)</name>
        <dbReference type="ChEBI" id="CHEBI:29105"/>
    </cofactor>
</comment>
<feature type="modified residue" description="N6-carboxylysine" evidence="7">
    <location>
        <position position="167"/>
    </location>
</feature>
<dbReference type="Pfam" id="PF01979">
    <property type="entry name" value="Amidohydro_1"/>
    <property type="match status" value="1"/>
</dbReference>
<dbReference type="SUPFAM" id="SSF51338">
    <property type="entry name" value="Composite domain of metallo-dependent hydrolases"/>
    <property type="match status" value="1"/>
</dbReference>
<dbReference type="InterPro" id="IPR050378">
    <property type="entry name" value="Metallo-dep_Hydrolases_sf"/>
</dbReference>
<accession>A0A0A8L566</accession>
<feature type="domain" description="Amidohydrolase-related" evidence="9">
    <location>
        <begin position="53"/>
        <end position="501"/>
    </location>
</feature>
<gene>
    <name evidence="10" type="ORF">KLDO_g1697</name>
</gene>
<reference evidence="10 11" key="1">
    <citation type="submission" date="2014-03" db="EMBL/GenBank/DDBJ databases">
        <title>The genome of Kluyveromyces dobzhanskii.</title>
        <authorList>
            <person name="Nystedt B."/>
            <person name="Astrom S."/>
        </authorList>
    </citation>
    <scope>NUCLEOTIDE SEQUENCE [LARGE SCALE GENOMIC DNA]</scope>
    <source>
        <strain evidence="10 11">CBS 2104</strain>
    </source>
</reference>
<dbReference type="InterPro" id="IPR032466">
    <property type="entry name" value="Metal_Hydrolase"/>
</dbReference>
<comment type="catalytic activity">
    <reaction evidence="5">
        <text>5,6-dihydrouracil + H2O = 3-(carbamoylamino)propanoate + H(+)</text>
        <dbReference type="Rhea" id="RHEA:16121"/>
        <dbReference type="ChEBI" id="CHEBI:11892"/>
        <dbReference type="ChEBI" id="CHEBI:15377"/>
        <dbReference type="ChEBI" id="CHEBI:15378"/>
        <dbReference type="ChEBI" id="CHEBI:15901"/>
        <dbReference type="EC" id="3.5.2.2"/>
    </reaction>
</comment>
<evidence type="ECO:0000256" key="7">
    <source>
        <dbReference type="PIRSR" id="PIRSR611778-50"/>
    </source>
</evidence>
<dbReference type="Proteomes" id="UP000031516">
    <property type="component" value="Unassembled WGS sequence"/>
</dbReference>
<dbReference type="InterPro" id="IPR006680">
    <property type="entry name" value="Amidohydro-rel"/>
</dbReference>
<evidence type="ECO:0000313" key="11">
    <source>
        <dbReference type="Proteomes" id="UP000031516"/>
    </source>
</evidence>
<name>A0A0A8L566_9SACH</name>
<evidence type="ECO:0000256" key="4">
    <source>
        <dbReference type="ARBA" id="ARBA00022801"/>
    </source>
</evidence>
<evidence type="ECO:0000256" key="6">
    <source>
        <dbReference type="ARBA" id="ARBA00039113"/>
    </source>
</evidence>
<keyword evidence="3" id="KW-0479">Metal-binding</keyword>
<keyword evidence="11" id="KW-1185">Reference proteome</keyword>
<dbReference type="Gene3D" id="2.30.40.10">
    <property type="entry name" value="Urease, subunit C, domain 1"/>
    <property type="match status" value="1"/>
</dbReference>
<dbReference type="InterPro" id="IPR011778">
    <property type="entry name" value="Hydantoinase/dihydroPyrase"/>
</dbReference>
<feature type="domain" description="Urease alpha-subunit N-terminal" evidence="8">
    <location>
        <begin position="3"/>
        <end position="47"/>
    </location>
</feature>
<keyword evidence="4" id="KW-0378">Hydrolase</keyword>
<organism evidence="10 11">
    <name type="scientific">Kluyveromyces dobzhanskii CBS 2104</name>
    <dbReference type="NCBI Taxonomy" id="1427455"/>
    <lineage>
        <taxon>Eukaryota</taxon>
        <taxon>Fungi</taxon>
        <taxon>Dikarya</taxon>
        <taxon>Ascomycota</taxon>
        <taxon>Saccharomycotina</taxon>
        <taxon>Saccharomycetes</taxon>
        <taxon>Saccharomycetales</taxon>
        <taxon>Saccharomycetaceae</taxon>
        <taxon>Kluyveromyces</taxon>
    </lineage>
</organism>
<dbReference type="EC" id="3.5.2.2" evidence="6"/>
<dbReference type="GO" id="GO:0004157">
    <property type="term" value="F:dihydropyrimidinase activity"/>
    <property type="evidence" value="ECO:0007669"/>
    <property type="project" value="UniProtKB-EC"/>
</dbReference>
<comment type="similarity">
    <text evidence="2">Belongs to the metallo-dependent hydrolases superfamily. Hydantoinase/dihydropyrimidinase family.</text>
</comment>
<evidence type="ECO:0000256" key="3">
    <source>
        <dbReference type="ARBA" id="ARBA00022723"/>
    </source>
</evidence>
<proteinExistence type="inferred from homology"/>
<dbReference type="AlphaFoldDB" id="A0A0A8L566"/>
<dbReference type="CDD" id="cd01314">
    <property type="entry name" value="D-HYD"/>
    <property type="match status" value="1"/>
</dbReference>
<evidence type="ECO:0000259" key="8">
    <source>
        <dbReference type="Pfam" id="PF00449"/>
    </source>
</evidence>
<dbReference type="PANTHER" id="PTHR11647">
    <property type="entry name" value="HYDRANTOINASE/DIHYDROPYRIMIDINASE FAMILY MEMBER"/>
    <property type="match status" value="1"/>
</dbReference>
<dbReference type="FunFam" id="3.20.20.140:FF:000174">
    <property type="entry name" value="Dihydropyrimidinase-related protein 2"/>
    <property type="match status" value="1"/>
</dbReference>
<evidence type="ECO:0000313" key="10">
    <source>
        <dbReference type="EMBL" id="CDO93399.1"/>
    </source>
</evidence>
<dbReference type="PANTHER" id="PTHR11647:SF1">
    <property type="entry name" value="COLLAPSIN RESPONSE MEDIATOR PROTEIN"/>
    <property type="match status" value="1"/>
</dbReference>
<dbReference type="Gene3D" id="3.20.20.140">
    <property type="entry name" value="Metal-dependent hydrolases"/>
    <property type="match status" value="1"/>
</dbReference>
<evidence type="ECO:0000259" key="9">
    <source>
        <dbReference type="Pfam" id="PF01979"/>
    </source>
</evidence>
<dbReference type="GO" id="GO:0005737">
    <property type="term" value="C:cytoplasm"/>
    <property type="evidence" value="ECO:0007669"/>
    <property type="project" value="InterPro"/>
</dbReference>
<evidence type="ECO:0000256" key="5">
    <source>
        <dbReference type="ARBA" id="ARBA00036696"/>
    </source>
</evidence>
<dbReference type="EMBL" id="CCBQ010000022">
    <property type="protein sequence ID" value="CDO93399.1"/>
    <property type="molecule type" value="Genomic_DNA"/>
</dbReference>
<dbReference type="OrthoDB" id="1924787at2759"/>
<evidence type="ECO:0000256" key="2">
    <source>
        <dbReference type="ARBA" id="ARBA00008829"/>
    </source>
</evidence>
<comment type="caution">
    <text evidence="10">The sequence shown here is derived from an EMBL/GenBank/DDBJ whole genome shotgun (WGS) entry which is preliminary data.</text>
</comment>
<evidence type="ECO:0000256" key="1">
    <source>
        <dbReference type="ARBA" id="ARBA00001947"/>
    </source>
</evidence>
<dbReference type="InterPro" id="IPR011612">
    <property type="entry name" value="Urease_alpha_N_dom"/>
</dbReference>
<dbReference type="GO" id="GO:0046872">
    <property type="term" value="F:metal ion binding"/>
    <property type="evidence" value="ECO:0007669"/>
    <property type="project" value="UniProtKB-KW"/>
</dbReference>
<comment type="PTM">
    <text evidence="7">Carbamylation allows a single lysine to coordinate two divalent metal cations.</text>
</comment>
<dbReference type="InterPro" id="IPR011059">
    <property type="entry name" value="Metal-dep_hydrolase_composite"/>
</dbReference>
<protein>
    <recommendedName>
        <fullName evidence="6">dihydropyrimidinase</fullName>
        <ecNumber evidence="6">3.5.2.2</ecNumber>
    </recommendedName>
</protein>
<dbReference type="SUPFAM" id="SSF51556">
    <property type="entry name" value="Metallo-dependent hydrolases"/>
    <property type="match status" value="1"/>
</dbReference>
<dbReference type="Pfam" id="PF00449">
    <property type="entry name" value="Urease_alpha"/>
    <property type="match status" value="1"/>
</dbReference>